<protein>
    <recommendedName>
        <fullName evidence="4">NarL family transcriptional regulator</fullName>
    </recommendedName>
</protein>
<dbReference type="PANTHER" id="PTHR30244:SF34">
    <property type="entry name" value="DTDP-4-AMINO-4,6-DIDEOXYGALACTOSE TRANSAMINASE"/>
    <property type="match status" value="1"/>
</dbReference>
<dbReference type="CDD" id="cd00616">
    <property type="entry name" value="AHBA_syn"/>
    <property type="match status" value="1"/>
</dbReference>
<dbReference type="Gene3D" id="3.90.1150.10">
    <property type="entry name" value="Aspartate Aminotransferase, domain 1"/>
    <property type="match status" value="1"/>
</dbReference>
<organism evidence="2 3">
    <name type="scientific">Candidatus Doudnabacteria bacterium RIFCSPHIGHO2_01_FULL_50_11</name>
    <dbReference type="NCBI Taxonomy" id="1817828"/>
    <lineage>
        <taxon>Bacteria</taxon>
        <taxon>Candidatus Doudnaibacteriota</taxon>
    </lineage>
</organism>
<dbReference type="GO" id="GO:0000271">
    <property type="term" value="P:polysaccharide biosynthetic process"/>
    <property type="evidence" value="ECO:0007669"/>
    <property type="project" value="TreeGrafter"/>
</dbReference>
<dbReference type="InterPro" id="IPR015422">
    <property type="entry name" value="PyrdxlP-dep_Trfase_small"/>
</dbReference>
<accession>A0A1F5PHB7</accession>
<reference evidence="2 3" key="1">
    <citation type="journal article" date="2016" name="Nat. Commun.">
        <title>Thousands of microbial genomes shed light on interconnected biogeochemical processes in an aquifer system.</title>
        <authorList>
            <person name="Anantharaman K."/>
            <person name="Brown C.T."/>
            <person name="Hug L.A."/>
            <person name="Sharon I."/>
            <person name="Castelle C.J."/>
            <person name="Probst A.J."/>
            <person name="Thomas B.C."/>
            <person name="Singh A."/>
            <person name="Wilkins M.J."/>
            <person name="Karaoz U."/>
            <person name="Brodie E.L."/>
            <person name="Williams K.H."/>
            <person name="Hubbard S.S."/>
            <person name="Banfield J.F."/>
        </authorList>
    </citation>
    <scope>NUCLEOTIDE SEQUENCE [LARGE SCALE GENOMIC DNA]</scope>
</reference>
<dbReference type="PIRSF" id="PIRSF000390">
    <property type="entry name" value="PLP_StrS"/>
    <property type="match status" value="1"/>
</dbReference>
<gene>
    <name evidence="2" type="ORF">A2722_02890</name>
</gene>
<dbReference type="InterPro" id="IPR015424">
    <property type="entry name" value="PyrdxlP-dep_Trfase"/>
</dbReference>
<sequence length="430" mass="48706">MEQQFRPGIDRVLYTKAVFGAEEINAVVAALNEGWLGPGKYTEEFEQKVAQLFGKRFGLFVNSGTSANTLAMEVAHLPAGSEVITQACTFPATLTPILNKGLVPVFVDSKFGSYNIDLDLVEQAIAPQTRAIFISHLVGNVNDMRRLRAICDRHHLLFIEDACDTIGCKFAGRPTGEYSDITTTSFYAAHNMTAAGAGGMLMVNDPKLIEEARILTDWGRAMPTSEDEHLTQRFDAQIDGTDFDAKSVYVKQAYNFKPVEIQAAFALEQLKKLPTFNRVRSENFKKLVAFFSRFDQHFIIPQIHPEAEAYMLAFPLTLKPDSPIVRKDLIMYLEQHKIQTRPLFAGNILHHPAFKDIPRRVYGELTNSDYIMKRSFLIGCHHGMTDDMLAYVMQTFEEYLKQANIKAVEQLRNEVNQSFERIITLLRHEK</sequence>
<dbReference type="GO" id="GO:0030170">
    <property type="term" value="F:pyridoxal phosphate binding"/>
    <property type="evidence" value="ECO:0007669"/>
    <property type="project" value="TreeGrafter"/>
</dbReference>
<comment type="caution">
    <text evidence="2">The sequence shown here is derived from an EMBL/GenBank/DDBJ whole genome shotgun (WGS) entry which is preliminary data.</text>
</comment>
<dbReference type="InterPro" id="IPR000653">
    <property type="entry name" value="DegT/StrS_aminotransferase"/>
</dbReference>
<evidence type="ECO:0000313" key="2">
    <source>
        <dbReference type="EMBL" id="OGE89313.1"/>
    </source>
</evidence>
<dbReference type="EMBL" id="MFEO01000023">
    <property type="protein sequence ID" value="OGE89313.1"/>
    <property type="molecule type" value="Genomic_DNA"/>
</dbReference>
<dbReference type="Proteomes" id="UP000178377">
    <property type="component" value="Unassembled WGS sequence"/>
</dbReference>
<dbReference type="Pfam" id="PF01041">
    <property type="entry name" value="DegT_DnrJ_EryC1"/>
    <property type="match status" value="1"/>
</dbReference>
<dbReference type="InterPro" id="IPR015421">
    <property type="entry name" value="PyrdxlP-dep_Trfase_major"/>
</dbReference>
<evidence type="ECO:0000256" key="1">
    <source>
        <dbReference type="RuleBase" id="RU004508"/>
    </source>
</evidence>
<dbReference type="AlphaFoldDB" id="A0A1F5PHB7"/>
<evidence type="ECO:0000313" key="3">
    <source>
        <dbReference type="Proteomes" id="UP000178377"/>
    </source>
</evidence>
<dbReference type="GO" id="GO:0008483">
    <property type="term" value="F:transaminase activity"/>
    <property type="evidence" value="ECO:0007669"/>
    <property type="project" value="TreeGrafter"/>
</dbReference>
<comment type="similarity">
    <text evidence="1">Belongs to the DegT/DnrJ/EryC1 family.</text>
</comment>
<dbReference type="PANTHER" id="PTHR30244">
    <property type="entry name" value="TRANSAMINASE"/>
    <property type="match status" value="1"/>
</dbReference>
<proteinExistence type="inferred from homology"/>
<evidence type="ECO:0008006" key="4">
    <source>
        <dbReference type="Google" id="ProtNLM"/>
    </source>
</evidence>
<keyword evidence="1" id="KW-0663">Pyridoxal phosphate</keyword>
<dbReference type="STRING" id="1817828.A2722_02890"/>
<dbReference type="Gene3D" id="3.40.640.10">
    <property type="entry name" value="Type I PLP-dependent aspartate aminotransferase-like (Major domain)"/>
    <property type="match status" value="1"/>
</dbReference>
<name>A0A1F5PHB7_9BACT</name>
<dbReference type="SUPFAM" id="SSF53383">
    <property type="entry name" value="PLP-dependent transferases"/>
    <property type="match status" value="1"/>
</dbReference>